<dbReference type="AlphaFoldDB" id="A0ABD2Q451"/>
<reference evidence="1 2" key="1">
    <citation type="submission" date="2024-11" db="EMBL/GenBank/DDBJ databases">
        <title>Adaptive evolution of stress response genes in parasites aligns with host niche diversity.</title>
        <authorList>
            <person name="Hahn C."/>
            <person name="Resl P."/>
        </authorList>
    </citation>
    <scope>NUCLEOTIDE SEQUENCE [LARGE SCALE GENOMIC DNA]</scope>
    <source>
        <strain evidence="1">EGGRZ-B1_66</strain>
        <tissue evidence="1">Body</tissue>
    </source>
</reference>
<dbReference type="Proteomes" id="UP001626550">
    <property type="component" value="Unassembled WGS sequence"/>
</dbReference>
<comment type="caution">
    <text evidence="1">The sequence shown here is derived from an EMBL/GenBank/DDBJ whole genome shotgun (WGS) entry which is preliminary data.</text>
</comment>
<dbReference type="EMBL" id="JBJKFK010001041">
    <property type="protein sequence ID" value="KAL3314290.1"/>
    <property type="molecule type" value="Genomic_DNA"/>
</dbReference>
<protein>
    <submittedName>
        <fullName evidence="1">Uncharacterized protein</fullName>
    </submittedName>
</protein>
<accession>A0ABD2Q451</accession>
<keyword evidence="2" id="KW-1185">Reference proteome</keyword>
<proteinExistence type="predicted"/>
<name>A0ABD2Q451_9PLAT</name>
<gene>
    <name evidence="1" type="ORF">Ciccas_007092</name>
</gene>
<organism evidence="1 2">
    <name type="scientific">Cichlidogyrus casuarinus</name>
    <dbReference type="NCBI Taxonomy" id="1844966"/>
    <lineage>
        <taxon>Eukaryota</taxon>
        <taxon>Metazoa</taxon>
        <taxon>Spiralia</taxon>
        <taxon>Lophotrochozoa</taxon>
        <taxon>Platyhelminthes</taxon>
        <taxon>Monogenea</taxon>
        <taxon>Monopisthocotylea</taxon>
        <taxon>Dactylogyridea</taxon>
        <taxon>Ancyrocephalidae</taxon>
        <taxon>Cichlidogyrus</taxon>
    </lineage>
</organism>
<sequence length="88" mass="9975">MTQDTQKSSDFNGFLNVNKQISDLLIAGQEREIALLVRELQGLFMYENLRVDWIGYCNEVLAEGFEASFECERNLVSYSVGFALNSGK</sequence>
<evidence type="ECO:0000313" key="2">
    <source>
        <dbReference type="Proteomes" id="UP001626550"/>
    </source>
</evidence>
<evidence type="ECO:0000313" key="1">
    <source>
        <dbReference type="EMBL" id="KAL3314290.1"/>
    </source>
</evidence>